<dbReference type="AlphaFoldDB" id="A0A5J4T4N4"/>
<evidence type="ECO:0000256" key="1">
    <source>
        <dbReference type="SAM" id="MobiDB-lite"/>
    </source>
</evidence>
<dbReference type="EMBL" id="SNRW01038250">
    <property type="protein sequence ID" value="KAA6353366.1"/>
    <property type="molecule type" value="Genomic_DNA"/>
</dbReference>
<reference evidence="2 3" key="1">
    <citation type="submission" date="2019-03" db="EMBL/GenBank/DDBJ databases">
        <title>Single cell metagenomics reveals metabolic interactions within the superorganism composed of flagellate Streblomastix strix and complex community of Bacteroidetes bacteria on its surface.</title>
        <authorList>
            <person name="Treitli S.C."/>
            <person name="Kolisko M."/>
            <person name="Husnik F."/>
            <person name="Keeling P."/>
            <person name="Hampl V."/>
        </authorList>
    </citation>
    <scope>NUCLEOTIDE SEQUENCE [LARGE SCALE GENOMIC DNA]</scope>
    <source>
        <strain evidence="2">ST1C</strain>
    </source>
</reference>
<evidence type="ECO:0000313" key="3">
    <source>
        <dbReference type="Proteomes" id="UP000324800"/>
    </source>
</evidence>
<dbReference type="Proteomes" id="UP000324800">
    <property type="component" value="Unassembled WGS sequence"/>
</dbReference>
<comment type="caution">
    <text evidence="2">The sequence shown here is derived from an EMBL/GenBank/DDBJ whole genome shotgun (WGS) entry which is preliminary data.</text>
</comment>
<protein>
    <submittedName>
        <fullName evidence="2">Uncharacterized protein</fullName>
    </submittedName>
</protein>
<organism evidence="2 3">
    <name type="scientific">Streblomastix strix</name>
    <dbReference type="NCBI Taxonomy" id="222440"/>
    <lineage>
        <taxon>Eukaryota</taxon>
        <taxon>Metamonada</taxon>
        <taxon>Preaxostyla</taxon>
        <taxon>Oxymonadida</taxon>
        <taxon>Streblomastigidae</taxon>
        <taxon>Streblomastix</taxon>
    </lineage>
</organism>
<name>A0A5J4T4N4_9EUKA</name>
<sequence length="138" mass="16134">MDMKPERNEYKNVGRKKVEDDISIKGLVQHNIQYQKLEDKIISSADRKTELLQTPDKRSFSVSNGIRQSEDISVEDGVMGWDQDSKQSSNQRIEMVDKENRGQPTRIIDQQNNNMHVNNRRITTGLRSDTNIREFRQN</sequence>
<proteinExistence type="predicted"/>
<accession>A0A5J4T4N4</accession>
<evidence type="ECO:0000313" key="2">
    <source>
        <dbReference type="EMBL" id="KAA6353366.1"/>
    </source>
</evidence>
<feature type="region of interest" description="Disordered" evidence="1">
    <location>
        <begin position="71"/>
        <end position="106"/>
    </location>
</feature>
<gene>
    <name evidence="2" type="ORF">EZS28_051107</name>
</gene>